<dbReference type="EMBL" id="CP117880">
    <property type="protein sequence ID" value="WDF68672.1"/>
    <property type="molecule type" value="Genomic_DNA"/>
</dbReference>
<protein>
    <recommendedName>
        <fullName evidence="3">Peptidase MA superfamily protein</fullName>
    </recommendedName>
</protein>
<sequence length="248" mass="28649">MRSTVFGLLLVGFLVTIVLNPTLTYANKSTYSGFTIYHNKPIDPHLPAMLDKANILLKTSEFYKGNLHVDICLNDGSIYPTIIKKLLGPAFAWAIYNKVILQGEMNCAENTVELHGYRWNLIQLLAHEMTHCLQYDELGLWKSNPVARIPTWKWEGYAEYIARQGMVQDDLVKDLDRLENACKHDWEIKLDDGTIAPRELYAYRLLVHYCLAIKQMTYAGILSARNDQLLLEKAMKNWYIQQKQNHKS</sequence>
<proteinExistence type="predicted"/>
<evidence type="ECO:0000313" key="2">
    <source>
        <dbReference type="Proteomes" id="UP001221558"/>
    </source>
</evidence>
<reference evidence="1 2" key="1">
    <citation type="submission" date="2023-02" db="EMBL/GenBank/DDBJ databases">
        <title>Genome sequence of Sphingobacterium sp. KACC 22765.</title>
        <authorList>
            <person name="Kim S."/>
            <person name="Heo J."/>
            <person name="Kwon S.-W."/>
        </authorList>
    </citation>
    <scope>NUCLEOTIDE SEQUENCE [LARGE SCALE GENOMIC DNA]</scope>
    <source>
        <strain evidence="1 2">KACC 22765</strain>
    </source>
</reference>
<keyword evidence="2" id="KW-1185">Reference proteome</keyword>
<dbReference type="Proteomes" id="UP001221558">
    <property type="component" value="Chromosome"/>
</dbReference>
<evidence type="ECO:0008006" key="3">
    <source>
        <dbReference type="Google" id="ProtNLM"/>
    </source>
</evidence>
<dbReference type="RefSeq" id="WP_274267404.1">
    <property type="nucleotide sequence ID" value="NZ_CP117880.1"/>
</dbReference>
<evidence type="ECO:0000313" key="1">
    <source>
        <dbReference type="EMBL" id="WDF68672.1"/>
    </source>
</evidence>
<accession>A0ABY7WGM1</accession>
<name>A0ABY7WGM1_9SPHI</name>
<gene>
    <name evidence="1" type="ORF">PQ465_20545</name>
</gene>
<organism evidence="1 2">
    <name type="scientific">Sphingobacterium oryzagri</name>
    <dbReference type="NCBI Taxonomy" id="3025669"/>
    <lineage>
        <taxon>Bacteria</taxon>
        <taxon>Pseudomonadati</taxon>
        <taxon>Bacteroidota</taxon>
        <taxon>Sphingobacteriia</taxon>
        <taxon>Sphingobacteriales</taxon>
        <taxon>Sphingobacteriaceae</taxon>
        <taxon>Sphingobacterium</taxon>
    </lineage>
</organism>